<dbReference type="SUPFAM" id="SSF111384">
    <property type="entry name" value="OmpH-like"/>
    <property type="match status" value="1"/>
</dbReference>
<name>A0ABM6WB68_9BACT</name>
<feature type="chain" id="PRO_5046057970" description="Molecular chaperone Skp" evidence="4">
    <location>
        <begin position="23"/>
        <end position="180"/>
    </location>
</feature>
<evidence type="ECO:0000256" key="4">
    <source>
        <dbReference type="SAM" id="SignalP"/>
    </source>
</evidence>
<dbReference type="PANTHER" id="PTHR35089:SF1">
    <property type="entry name" value="CHAPERONE PROTEIN SKP"/>
    <property type="match status" value="1"/>
</dbReference>
<gene>
    <name evidence="5" type="ORF">DLD77_05675</name>
</gene>
<sequence length="180" mass="19811">MKKYVIIAIVAFTGFCSVKASAQSKIAHINTQALIEAMPESKKAQTEIETFAGNLEKESKTLIDEYNRKMKAFDDELAKTPTMSETMKEVKAKEIQEAQQRIQQFQQVAQEKIGQKQNELLRPVYDKARKAIEDVAKEKGYNYVLDSSQGGLLVSPAGDDILAAVKTKLGISATAAAPAK</sequence>
<keyword evidence="6" id="KW-1185">Reference proteome</keyword>
<keyword evidence="3" id="KW-0175">Coiled coil</keyword>
<dbReference type="Pfam" id="PF03938">
    <property type="entry name" value="OmpH"/>
    <property type="match status" value="1"/>
</dbReference>
<organism evidence="5 6">
    <name type="scientific">Chitinophaga alhagiae</name>
    <dbReference type="NCBI Taxonomy" id="2203219"/>
    <lineage>
        <taxon>Bacteria</taxon>
        <taxon>Pseudomonadati</taxon>
        <taxon>Bacteroidota</taxon>
        <taxon>Chitinophagia</taxon>
        <taxon>Chitinophagales</taxon>
        <taxon>Chitinophagaceae</taxon>
        <taxon>Chitinophaga</taxon>
    </lineage>
</organism>
<dbReference type="InterPro" id="IPR024930">
    <property type="entry name" value="Skp_dom_sf"/>
</dbReference>
<reference evidence="5 6" key="1">
    <citation type="submission" date="2018-05" db="EMBL/GenBank/DDBJ databases">
        <title>Chitinophaga sp. nov., isolated from rhizosphere soil of Alhagi.</title>
        <authorList>
            <person name="Liu Y."/>
        </authorList>
    </citation>
    <scope>NUCLEOTIDE SEQUENCE [LARGE SCALE GENOMIC DNA]</scope>
    <source>
        <strain evidence="5 6">T22</strain>
    </source>
</reference>
<feature type="coiled-coil region" evidence="3">
    <location>
        <begin position="88"/>
        <end position="115"/>
    </location>
</feature>
<proteinExistence type="inferred from homology"/>
<evidence type="ECO:0000313" key="6">
    <source>
        <dbReference type="Proteomes" id="UP000246099"/>
    </source>
</evidence>
<evidence type="ECO:0000256" key="2">
    <source>
        <dbReference type="ARBA" id="ARBA00022729"/>
    </source>
</evidence>
<protein>
    <recommendedName>
        <fullName evidence="7">Molecular chaperone Skp</fullName>
    </recommendedName>
</protein>
<dbReference type="Gene3D" id="3.30.910.20">
    <property type="entry name" value="Skp domain"/>
    <property type="match status" value="1"/>
</dbReference>
<dbReference type="SMART" id="SM00935">
    <property type="entry name" value="OmpH"/>
    <property type="match status" value="1"/>
</dbReference>
<accession>A0ABM6WB68</accession>
<evidence type="ECO:0000256" key="3">
    <source>
        <dbReference type="SAM" id="Coils"/>
    </source>
</evidence>
<feature type="signal peptide" evidence="4">
    <location>
        <begin position="1"/>
        <end position="22"/>
    </location>
</feature>
<dbReference type="Proteomes" id="UP000246099">
    <property type="component" value="Chromosome"/>
</dbReference>
<dbReference type="RefSeq" id="WP_119077427.1">
    <property type="nucleotide sequence ID" value="NZ_CP029600.1"/>
</dbReference>
<dbReference type="EMBL" id="CP029600">
    <property type="protein sequence ID" value="AWO01214.1"/>
    <property type="molecule type" value="Genomic_DNA"/>
</dbReference>
<evidence type="ECO:0008006" key="7">
    <source>
        <dbReference type="Google" id="ProtNLM"/>
    </source>
</evidence>
<evidence type="ECO:0000256" key="1">
    <source>
        <dbReference type="ARBA" id="ARBA00009091"/>
    </source>
</evidence>
<dbReference type="InterPro" id="IPR005632">
    <property type="entry name" value="Chaperone_Skp"/>
</dbReference>
<keyword evidence="2 4" id="KW-0732">Signal</keyword>
<evidence type="ECO:0000313" key="5">
    <source>
        <dbReference type="EMBL" id="AWO01214.1"/>
    </source>
</evidence>
<comment type="similarity">
    <text evidence="1">Belongs to the Skp family.</text>
</comment>
<dbReference type="PANTHER" id="PTHR35089">
    <property type="entry name" value="CHAPERONE PROTEIN SKP"/>
    <property type="match status" value="1"/>
</dbReference>